<sequence>MILVISRKEDLAVNLVLPELTERGIETLWWDPGDYPTESRITSRLTGGRWRHTLVTNGTEYDFSLFSAVWNRRPSRPRAADIVTDETHRDYVRKIARFHLNGWEDTLDARWFPARTADVLRTQNKLLNLAAAAELGFTVPETTVTNSPEGLIEVWEETEGRMIAKEVEFVEFGIDGMGHNFYTTPVSRRHLTGRHRLAHAPVILQPYVDKAVELRITVVGDQVFTAEIHSQGSKATRHDYRHYEGHFSKYAVHDLPKDMERRCVELVRSLDLAFGCIDVILTPEGEYVYLELNPNGQWGWIEEFTDLPISRAIADWLAAGEPAVGADGPTRQEVPA</sequence>
<keyword evidence="1" id="KW-0067">ATP-binding</keyword>
<proteinExistence type="predicted"/>
<dbReference type="InterPro" id="IPR011761">
    <property type="entry name" value="ATP-grasp"/>
</dbReference>
<dbReference type="InterPro" id="IPR013651">
    <property type="entry name" value="ATP-grasp_RimK-type"/>
</dbReference>
<dbReference type="InterPro" id="IPR048936">
    <property type="entry name" value="MvdD-like_ATPgrasp"/>
</dbReference>
<dbReference type="PROSITE" id="PS50975">
    <property type="entry name" value="ATP_GRASP"/>
    <property type="match status" value="1"/>
</dbReference>
<dbReference type="SUPFAM" id="SSF56059">
    <property type="entry name" value="Glutathione synthetase ATP-binding domain-like"/>
    <property type="match status" value="1"/>
</dbReference>
<dbReference type="Gene3D" id="3.30.470.20">
    <property type="entry name" value="ATP-grasp fold, B domain"/>
    <property type="match status" value="1"/>
</dbReference>
<feature type="domain" description="ATP-grasp" evidence="2">
    <location>
        <begin position="129"/>
        <end position="318"/>
    </location>
</feature>
<keyword evidence="1" id="KW-0547">Nucleotide-binding</keyword>
<dbReference type="Proteomes" id="UP001595698">
    <property type="component" value="Unassembled WGS sequence"/>
</dbReference>
<organism evidence="3 4">
    <name type="scientific">Streptosporangium jomthongense</name>
    <dbReference type="NCBI Taxonomy" id="1193683"/>
    <lineage>
        <taxon>Bacteria</taxon>
        <taxon>Bacillati</taxon>
        <taxon>Actinomycetota</taxon>
        <taxon>Actinomycetes</taxon>
        <taxon>Streptosporangiales</taxon>
        <taxon>Streptosporangiaceae</taxon>
        <taxon>Streptosporangium</taxon>
    </lineage>
</organism>
<dbReference type="Pfam" id="PF08443">
    <property type="entry name" value="RimK"/>
    <property type="match status" value="1"/>
</dbReference>
<evidence type="ECO:0000313" key="4">
    <source>
        <dbReference type="Proteomes" id="UP001595698"/>
    </source>
</evidence>
<protein>
    <submittedName>
        <fullName evidence="3">MvdC/MvdD family ATP grasp protein</fullName>
    </submittedName>
</protein>
<comment type="caution">
    <text evidence="3">The sequence shown here is derived from an EMBL/GenBank/DDBJ whole genome shotgun (WGS) entry which is preliminary data.</text>
</comment>
<dbReference type="EMBL" id="JBHSBC010000009">
    <property type="protein sequence ID" value="MFC3980475.1"/>
    <property type="molecule type" value="Genomic_DNA"/>
</dbReference>
<dbReference type="RefSeq" id="WP_386189534.1">
    <property type="nucleotide sequence ID" value="NZ_JBHSBC010000009.1"/>
</dbReference>
<evidence type="ECO:0000256" key="1">
    <source>
        <dbReference type="PROSITE-ProRule" id="PRU00409"/>
    </source>
</evidence>
<evidence type="ECO:0000313" key="3">
    <source>
        <dbReference type="EMBL" id="MFC3980475.1"/>
    </source>
</evidence>
<name>A0ABV8EXK3_9ACTN</name>
<reference evidence="4" key="1">
    <citation type="journal article" date="2019" name="Int. J. Syst. Evol. Microbiol.">
        <title>The Global Catalogue of Microorganisms (GCM) 10K type strain sequencing project: providing services to taxonomists for standard genome sequencing and annotation.</title>
        <authorList>
            <consortium name="The Broad Institute Genomics Platform"/>
            <consortium name="The Broad Institute Genome Sequencing Center for Infectious Disease"/>
            <person name="Wu L."/>
            <person name="Ma J."/>
        </authorList>
    </citation>
    <scope>NUCLEOTIDE SEQUENCE [LARGE SCALE GENOMIC DNA]</scope>
    <source>
        <strain evidence="4">TBRC 7912</strain>
    </source>
</reference>
<evidence type="ECO:0000259" key="2">
    <source>
        <dbReference type="PROSITE" id="PS50975"/>
    </source>
</evidence>
<dbReference type="PANTHER" id="PTHR21621">
    <property type="entry name" value="RIBOSOMAL PROTEIN S6 MODIFICATION PROTEIN"/>
    <property type="match status" value="1"/>
</dbReference>
<keyword evidence="4" id="KW-1185">Reference proteome</keyword>
<gene>
    <name evidence="3" type="ORF">ACFOYY_10100</name>
</gene>
<accession>A0ABV8EXK3</accession>
<dbReference type="Pfam" id="PF21068">
    <property type="entry name" value="ATPgraspMvdD"/>
    <property type="match status" value="1"/>
</dbReference>
<dbReference type="PANTHER" id="PTHR21621:SF7">
    <property type="entry name" value="RIBOSOMAL PROTEIN BS6--L-GLUTAMATE LIGASE"/>
    <property type="match status" value="1"/>
</dbReference>